<protein>
    <submittedName>
        <fullName evidence="4">GTP cyclohydrolase 1 type 2/Nif3</fullName>
    </submittedName>
</protein>
<dbReference type="GO" id="GO:0046872">
    <property type="term" value="F:metal ion binding"/>
    <property type="evidence" value="ECO:0007669"/>
    <property type="project" value="UniProtKB-KW"/>
</dbReference>
<feature type="binding site" evidence="3">
    <location>
        <position position="103"/>
    </location>
    <ligand>
        <name>a divalent metal cation</name>
        <dbReference type="ChEBI" id="CHEBI:60240"/>
        <label>1</label>
    </ligand>
</feature>
<dbReference type="SUPFAM" id="SSF102705">
    <property type="entry name" value="NIF3 (NGG1p interacting factor 3)-like"/>
    <property type="match status" value="1"/>
</dbReference>
<evidence type="ECO:0000256" key="1">
    <source>
        <dbReference type="ARBA" id="ARBA00006964"/>
    </source>
</evidence>
<dbReference type="KEGG" id="rfo:REIFOR_02377"/>
<name>A0A2K8KSB6_9GAMM</name>
<dbReference type="Gene3D" id="3.40.1390.30">
    <property type="entry name" value="NIF3 (NGG1p interacting factor 3)-like"/>
    <property type="match status" value="2"/>
</dbReference>
<dbReference type="PANTHER" id="PTHR13799:SF14">
    <property type="entry name" value="GTP CYCLOHYDROLASE 1 TYPE 2 HOMOLOG"/>
    <property type="match status" value="1"/>
</dbReference>
<keyword evidence="5" id="KW-1185">Reference proteome</keyword>
<dbReference type="GO" id="GO:0005737">
    <property type="term" value="C:cytoplasm"/>
    <property type="evidence" value="ECO:0007669"/>
    <property type="project" value="TreeGrafter"/>
</dbReference>
<feature type="binding site" evidence="3">
    <location>
        <position position="221"/>
    </location>
    <ligand>
        <name>a divalent metal cation</name>
        <dbReference type="ChEBI" id="CHEBI:60240"/>
        <label>1</label>
    </ligand>
</feature>
<dbReference type="PANTHER" id="PTHR13799">
    <property type="entry name" value="NGG1 INTERACTING FACTOR 3"/>
    <property type="match status" value="1"/>
</dbReference>
<sequence>MPVLRSELNAYLNQLLQVGQFKDYCPNGLQVEGAPTIERLVTGVTASQRLIEEAIAHNAQAILVHHGYFWKGEDPCLTGIKKSRIATLLEHDISLFAYHLPLDAHERFGNNVQLAHTLGWTIAGKLGDTLALHGSVEGTETGGSLRRKLSDTLGFDVLHIGDEMDDIETIAWCTGAAQGYLEQAIDAGVDAFVSGEISEPTVHLARESGVHYFAAGHHATERGGVMALGDHLAAQFDLEVQFIDLPIPV</sequence>
<feature type="binding site" evidence="3">
    <location>
        <position position="66"/>
    </location>
    <ligand>
        <name>a divalent metal cation</name>
        <dbReference type="ChEBI" id="CHEBI:60240"/>
        <label>1</label>
    </ligand>
</feature>
<comment type="similarity">
    <text evidence="1">Belongs to the GTP cyclohydrolase I type 2/NIF3 family.</text>
</comment>
<evidence type="ECO:0000256" key="2">
    <source>
        <dbReference type="ARBA" id="ARBA00022723"/>
    </source>
</evidence>
<keyword evidence="2 3" id="KW-0479">Metal-binding</keyword>
<dbReference type="EMBL" id="CP011797">
    <property type="protein sequence ID" value="ATX77502.1"/>
    <property type="molecule type" value="Genomic_DNA"/>
</dbReference>
<dbReference type="InterPro" id="IPR002678">
    <property type="entry name" value="DUF34/NIF3"/>
</dbReference>
<feature type="binding site" evidence="3">
    <location>
        <position position="65"/>
    </location>
    <ligand>
        <name>a divalent metal cation</name>
        <dbReference type="ChEBI" id="CHEBI:60240"/>
        <label>1</label>
    </ligand>
</feature>
<dbReference type="AlphaFoldDB" id="A0A2K8KSB6"/>
<dbReference type="RefSeq" id="WP_100257757.1">
    <property type="nucleotide sequence ID" value="NZ_CP011797.1"/>
</dbReference>
<feature type="binding site" evidence="3">
    <location>
        <position position="217"/>
    </location>
    <ligand>
        <name>a divalent metal cation</name>
        <dbReference type="ChEBI" id="CHEBI:60240"/>
        <label>1</label>
    </ligand>
</feature>
<organism evidence="4 5">
    <name type="scientific">Reinekea forsetii</name>
    <dbReference type="NCBI Taxonomy" id="1336806"/>
    <lineage>
        <taxon>Bacteria</taxon>
        <taxon>Pseudomonadati</taxon>
        <taxon>Pseudomonadota</taxon>
        <taxon>Gammaproteobacteria</taxon>
        <taxon>Oceanospirillales</taxon>
        <taxon>Saccharospirillaceae</taxon>
        <taxon>Reinekea</taxon>
    </lineage>
</organism>
<dbReference type="Pfam" id="PF01784">
    <property type="entry name" value="DUF34_NIF3"/>
    <property type="match status" value="1"/>
</dbReference>
<dbReference type="OrthoDB" id="9800881at2"/>
<reference evidence="4 5" key="1">
    <citation type="journal article" date="2017" name="Environ. Microbiol.">
        <title>Genomic and physiological analyses of 'Reinekea forsetii' reveal a versatile opportunistic lifestyle during spring algae blooms.</title>
        <authorList>
            <person name="Avci B."/>
            <person name="Hahnke R.L."/>
            <person name="Chafee M."/>
            <person name="Fischer T."/>
            <person name="Gruber-Vodicka H."/>
            <person name="Tegetmeyer H.E."/>
            <person name="Harder J."/>
            <person name="Fuchs B.M."/>
            <person name="Amann R.I."/>
            <person name="Teeling H."/>
        </authorList>
    </citation>
    <scope>NUCLEOTIDE SEQUENCE [LARGE SCALE GENOMIC DNA]</scope>
    <source>
        <strain evidence="4 5">Hel1_31_D35</strain>
    </source>
</reference>
<evidence type="ECO:0000256" key="3">
    <source>
        <dbReference type="PIRSR" id="PIRSR602678-1"/>
    </source>
</evidence>
<accession>A0A2K8KSB6</accession>
<evidence type="ECO:0000313" key="5">
    <source>
        <dbReference type="Proteomes" id="UP000229757"/>
    </source>
</evidence>
<gene>
    <name evidence="4" type="ORF">REIFOR_02377</name>
</gene>
<keyword evidence="4" id="KW-0378">Hydrolase</keyword>
<evidence type="ECO:0000313" key="4">
    <source>
        <dbReference type="EMBL" id="ATX77502.1"/>
    </source>
</evidence>
<dbReference type="Proteomes" id="UP000229757">
    <property type="component" value="Chromosome"/>
</dbReference>
<proteinExistence type="inferred from homology"/>
<dbReference type="InterPro" id="IPR036069">
    <property type="entry name" value="DUF34/NIF3_sf"/>
</dbReference>
<dbReference type="GO" id="GO:0016787">
    <property type="term" value="F:hydrolase activity"/>
    <property type="evidence" value="ECO:0007669"/>
    <property type="project" value="UniProtKB-KW"/>
</dbReference>
<dbReference type="NCBIfam" id="TIGR00486">
    <property type="entry name" value="YbgI_SA1388"/>
    <property type="match status" value="1"/>
</dbReference>